<keyword evidence="1" id="KW-0443">Lipid metabolism</keyword>
<dbReference type="Proteomes" id="UP000632273">
    <property type="component" value="Unassembled WGS sequence"/>
</dbReference>
<comment type="caution">
    <text evidence="4">The sequence shown here is derived from an EMBL/GenBank/DDBJ whole genome shotgun (WGS) entry which is preliminary data.</text>
</comment>
<feature type="transmembrane region" description="Helical" evidence="2">
    <location>
        <begin position="746"/>
        <end position="764"/>
    </location>
</feature>
<keyword evidence="2" id="KW-0812">Transmembrane</keyword>
<feature type="transmembrane region" description="Helical" evidence="2">
    <location>
        <begin position="365"/>
        <end position="385"/>
    </location>
</feature>
<dbReference type="PANTHER" id="PTHR10728">
    <property type="entry name" value="CYTOSOLIC PHOSPHOLIPASE A2"/>
    <property type="match status" value="1"/>
</dbReference>
<organism evidence="4 5">
    <name type="scientific">Hymenobacter cavernae</name>
    <dbReference type="NCBI Taxonomy" id="2044852"/>
    <lineage>
        <taxon>Bacteria</taxon>
        <taxon>Pseudomonadati</taxon>
        <taxon>Bacteroidota</taxon>
        <taxon>Cytophagia</taxon>
        <taxon>Cytophagales</taxon>
        <taxon>Hymenobacteraceae</taxon>
        <taxon>Hymenobacter</taxon>
    </lineage>
</organism>
<feature type="domain" description="PNPLA" evidence="3">
    <location>
        <begin position="254"/>
        <end position="315"/>
    </location>
</feature>
<gene>
    <name evidence="4" type="ORF">GCM10011383_14960</name>
</gene>
<feature type="transmembrane region" description="Helical" evidence="2">
    <location>
        <begin position="514"/>
        <end position="537"/>
    </location>
</feature>
<evidence type="ECO:0000256" key="2">
    <source>
        <dbReference type="SAM" id="Phobius"/>
    </source>
</evidence>
<dbReference type="PANTHER" id="PTHR10728:SF40">
    <property type="entry name" value="PATATIN FAMILY PROTEIN"/>
    <property type="match status" value="1"/>
</dbReference>
<accession>A0ABQ1TXZ7</accession>
<evidence type="ECO:0000313" key="5">
    <source>
        <dbReference type="Proteomes" id="UP000632273"/>
    </source>
</evidence>
<evidence type="ECO:0000313" key="4">
    <source>
        <dbReference type="EMBL" id="GGF04827.1"/>
    </source>
</evidence>
<dbReference type="InterPro" id="IPR016035">
    <property type="entry name" value="Acyl_Trfase/lysoPLipase"/>
</dbReference>
<feature type="transmembrane region" description="Helical" evidence="2">
    <location>
        <begin position="593"/>
        <end position="616"/>
    </location>
</feature>
<feature type="transmembrane region" description="Helical" evidence="2">
    <location>
        <begin position="397"/>
        <end position="422"/>
    </location>
</feature>
<reference evidence="5" key="1">
    <citation type="journal article" date="2019" name="Int. J. Syst. Evol. Microbiol.">
        <title>The Global Catalogue of Microorganisms (GCM) 10K type strain sequencing project: providing services to taxonomists for standard genome sequencing and annotation.</title>
        <authorList>
            <consortium name="The Broad Institute Genomics Platform"/>
            <consortium name="The Broad Institute Genome Sequencing Center for Infectious Disease"/>
            <person name="Wu L."/>
            <person name="Ma J."/>
        </authorList>
    </citation>
    <scope>NUCLEOTIDE SEQUENCE [LARGE SCALE GENOMIC DNA]</scope>
    <source>
        <strain evidence="5">CGMCC 1.15197</strain>
    </source>
</reference>
<dbReference type="InterPro" id="IPR002641">
    <property type="entry name" value="PNPLA_dom"/>
</dbReference>
<dbReference type="RefSeq" id="WP_188812679.1">
    <property type="nucleotide sequence ID" value="NZ_BMHT01000002.1"/>
</dbReference>
<keyword evidence="5" id="KW-1185">Reference proteome</keyword>
<keyword evidence="2" id="KW-1133">Transmembrane helix</keyword>
<sequence>MDVVTELTARITGYIGLLQDALTLLPAEQLGVIGRKTPRLLYLDLLNPSLTAPNGALIQNVATYPQWRASALDLAAPGWHKAAAQLPPDELGPFSTQAADLLATLLRNKKSLIPKLEERAESLKRLPKVDAFPPPEHWRYAVRALLYEQPLLRKTIADQLAYKPVLVQKAGEVLQARDGLTSEQEARLLTDDTFRDDTLHLGECALPFEAILRRELAEIIARRAARDTDKDPSVGRGYSPDAFQCADNLKLLGLAFSGGGIRSATFNLGILQGLASKGWLEQVDYLSTVSGGGYLGAWLSAWIKRSGSVAKVIARLCPDLAPEPLAEEVRPIRWLRMYSNYLAPSPTFLSADSWTMGLTWLRNTVLNQLIIVLLLGAVLAFGALLRQWWEGVFWSNPLAATISGLLIGAGIAGGLGMSMYSIKHKWPAARSISSLVYITILLGIVGAFLLSALMISHQPPTSFSGYVALWPTAAWVAGTLLGVLVLVAILGYYARCFYSVDDTEEERLGRKIKAWVMISICSILAAVLGVVALSLTWEALFHLFRHDPIVRHAELTESVKLASFSQPHSATLYAQLKHPTTKVSTDTTLYPSLAFILGLPLVLEALAVTVIARMALLGRRFPDERREWWGRMGSYINLLAVLWIVVTSSILLGPYLFKFVGNQLSTWLAATGWTALVLGALQRAYSARTPAQPDQPGAASWLDAVLGLGPYAFGLALLVLVSNVVTLLLNTDWGSWASGLSPEGKASILMLGLALLTVLLAWRVDVNEFSLHHFYRNRLTRAYLGASRRRSERNRTANPFTHFDRRDDLALCTLRRNDPLVTKTPSYDGPYLIVNATLNATSLSADDLDRQDRKAESFVFTPHYCGFDITRVRPLNPNNPITDFGYRPTRHYAYPDSGGPALGTAIAISGAAANPNRGYSSSPASAFLLTLFNIRLGWWMGNPWHEDTWQNSGPHLGLLYLLSDLFGRSSTKDRFVNLSDGGHFDNMGLYELVRRRCRYIIVGDGEEDHLFTCEGLANAIRRCRTDFGVEIDIDVTPITDRKDRLSRSHYAVGTLNYPEDPPNQPSGFLLYLKTSLTGEEPTDVREYAEKNLAFPHQSTADQFFNESQFESYRRLGLHVIDELATRNKISLPASGSLQHIFEQLLQTWNADRKAPT</sequence>
<feature type="transmembrane region" description="Helical" evidence="2">
    <location>
        <begin position="467"/>
        <end position="493"/>
    </location>
</feature>
<protein>
    <recommendedName>
        <fullName evidence="3">PNPLA domain-containing protein</fullName>
    </recommendedName>
</protein>
<dbReference type="EMBL" id="BMHT01000002">
    <property type="protein sequence ID" value="GGF04827.1"/>
    <property type="molecule type" value="Genomic_DNA"/>
</dbReference>
<dbReference type="Pfam" id="PF01734">
    <property type="entry name" value="Patatin"/>
    <property type="match status" value="1"/>
</dbReference>
<feature type="transmembrane region" description="Helical" evidence="2">
    <location>
        <begin position="636"/>
        <end position="657"/>
    </location>
</feature>
<evidence type="ECO:0000256" key="1">
    <source>
        <dbReference type="ARBA" id="ARBA00023098"/>
    </source>
</evidence>
<feature type="transmembrane region" description="Helical" evidence="2">
    <location>
        <begin position="701"/>
        <end position="726"/>
    </location>
</feature>
<keyword evidence="2" id="KW-0472">Membrane</keyword>
<feature type="transmembrane region" description="Helical" evidence="2">
    <location>
        <begin position="434"/>
        <end position="455"/>
    </location>
</feature>
<evidence type="ECO:0000259" key="3">
    <source>
        <dbReference type="Pfam" id="PF01734"/>
    </source>
</evidence>
<proteinExistence type="predicted"/>
<dbReference type="Gene3D" id="3.40.1090.10">
    <property type="entry name" value="Cytosolic phospholipase A2 catalytic domain"/>
    <property type="match status" value="1"/>
</dbReference>
<name>A0ABQ1TXZ7_9BACT</name>
<dbReference type="SUPFAM" id="SSF52151">
    <property type="entry name" value="FabD/lysophospholipase-like"/>
    <property type="match status" value="1"/>
</dbReference>